<reference evidence="2" key="1">
    <citation type="submission" date="2014-09" db="EMBL/GenBank/DDBJ databases">
        <authorList>
            <person name="Magalhaes I.L.F."/>
            <person name="Oliveira U."/>
            <person name="Santos F.R."/>
            <person name="Vidigal T.H.D.A."/>
            <person name="Brescovit A.D."/>
            <person name="Santos A.J."/>
        </authorList>
    </citation>
    <scope>NUCLEOTIDE SEQUENCE</scope>
    <source>
        <tissue evidence="2">Shoot tissue taken approximately 20 cm above the soil surface</tissue>
    </source>
</reference>
<keyword evidence="1" id="KW-0472">Membrane</keyword>
<feature type="transmembrane region" description="Helical" evidence="1">
    <location>
        <begin position="35"/>
        <end position="55"/>
    </location>
</feature>
<evidence type="ECO:0000256" key="1">
    <source>
        <dbReference type="SAM" id="Phobius"/>
    </source>
</evidence>
<evidence type="ECO:0000313" key="2">
    <source>
        <dbReference type="EMBL" id="JAD83971.1"/>
    </source>
</evidence>
<keyword evidence="1" id="KW-1133">Transmembrane helix</keyword>
<reference evidence="2" key="2">
    <citation type="journal article" date="2015" name="Data Brief">
        <title>Shoot transcriptome of the giant reed, Arundo donax.</title>
        <authorList>
            <person name="Barrero R.A."/>
            <person name="Guerrero F.D."/>
            <person name="Moolhuijzen P."/>
            <person name="Goolsby J.A."/>
            <person name="Tidwell J."/>
            <person name="Bellgard S.E."/>
            <person name="Bellgard M.I."/>
        </authorList>
    </citation>
    <scope>NUCLEOTIDE SEQUENCE</scope>
    <source>
        <tissue evidence="2">Shoot tissue taken approximately 20 cm above the soil surface</tissue>
    </source>
</reference>
<sequence length="125" mass="14698">MASIAQVDVFQHTRYLILFYGILFLRFFHDFPILLAWPLILLCSHTHILSWNGSAYFTMKLQCRTAVLLYQTVVSGLILILEYYLISSSQEGEYFREYDGDEPDTFDENQPMEYILGNRSWVLVI</sequence>
<protein>
    <submittedName>
        <fullName evidence="2">Uncharacterized protein</fullName>
    </submittedName>
</protein>
<organism evidence="2">
    <name type="scientific">Arundo donax</name>
    <name type="common">Giant reed</name>
    <name type="synonym">Donax arundinaceus</name>
    <dbReference type="NCBI Taxonomy" id="35708"/>
    <lineage>
        <taxon>Eukaryota</taxon>
        <taxon>Viridiplantae</taxon>
        <taxon>Streptophyta</taxon>
        <taxon>Embryophyta</taxon>
        <taxon>Tracheophyta</taxon>
        <taxon>Spermatophyta</taxon>
        <taxon>Magnoliopsida</taxon>
        <taxon>Liliopsida</taxon>
        <taxon>Poales</taxon>
        <taxon>Poaceae</taxon>
        <taxon>PACMAD clade</taxon>
        <taxon>Arundinoideae</taxon>
        <taxon>Arundineae</taxon>
        <taxon>Arundo</taxon>
    </lineage>
</organism>
<feature type="transmembrane region" description="Helical" evidence="1">
    <location>
        <begin position="12"/>
        <end position="29"/>
    </location>
</feature>
<dbReference type="AlphaFoldDB" id="A0A0A9D851"/>
<feature type="transmembrane region" description="Helical" evidence="1">
    <location>
        <begin position="67"/>
        <end position="86"/>
    </location>
</feature>
<accession>A0A0A9D851</accession>
<keyword evidence="1" id="KW-0812">Transmembrane</keyword>
<proteinExistence type="predicted"/>
<dbReference type="EMBL" id="GBRH01213924">
    <property type="protein sequence ID" value="JAD83971.1"/>
    <property type="molecule type" value="Transcribed_RNA"/>
</dbReference>
<name>A0A0A9D851_ARUDO</name>